<dbReference type="EMBL" id="CP003659">
    <property type="protein sequence ID" value="AFZ56199.1"/>
    <property type="molecule type" value="Genomic_DNA"/>
</dbReference>
<feature type="transmembrane region" description="Helical" evidence="7">
    <location>
        <begin position="231"/>
        <end position="248"/>
    </location>
</feature>
<evidence type="ECO:0000256" key="4">
    <source>
        <dbReference type="ARBA" id="ARBA00022692"/>
    </source>
</evidence>
<feature type="transmembrane region" description="Helical" evidence="7">
    <location>
        <begin position="119"/>
        <end position="137"/>
    </location>
</feature>
<feature type="transmembrane region" description="Helical" evidence="7">
    <location>
        <begin position="35"/>
        <end position="53"/>
    </location>
</feature>
<keyword evidence="3" id="KW-1003">Cell membrane</keyword>
<comment type="similarity">
    <text evidence="2">Belongs to the EamA transporter family.</text>
</comment>
<feature type="transmembrane region" description="Helical" evidence="7">
    <location>
        <begin position="167"/>
        <end position="186"/>
    </location>
</feature>
<dbReference type="OrthoDB" id="581400at2"/>
<feature type="transmembrane region" description="Helical" evidence="7">
    <location>
        <begin position="284"/>
        <end position="300"/>
    </location>
</feature>
<feature type="transmembrane region" description="Helical" evidence="7">
    <location>
        <begin position="144"/>
        <end position="161"/>
    </location>
</feature>
<dbReference type="RefSeq" id="WP_015212852.1">
    <property type="nucleotide sequence ID" value="NC_019771.1"/>
</dbReference>
<dbReference type="InterPro" id="IPR000620">
    <property type="entry name" value="EamA_dom"/>
</dbReference>
<evidence type="ECO:0000256" key="3">
    <source>
        <dbReference type="ARBA" id="ARBA00022475"/>
    </source>
</evidence>
<keyword evidence="5 7" id="KW-1133">Transmembrane helix</keyword>
<gene>
    <name evidence="9" type="ordered locus">Anacy_0606</name>
</gene>
<dbReference type="PANTHER" id="PTHR42920">
    <property type="entry name" value="OS03G0707200 PROTEIN-RELATED"/>
    <property type="match status" value="1"/>
</dbReference>
<evidence type="ECO:0000259" key="8">
    <source>
        <dbReference type="Pfam" id="PF00892"/>
    </source>
</evidence>
<feature type="transmembrane region" description="Helical" evidence="7">
    <location>
        <begin position="93"/>
        <end position="113"/>
    </location>
</feature>
<evidence type="ECO:0000256" key="5">
    <source>
        <dbReference type="ARBA" id="ARBA00022989"/>
    </source>
</evidence>
<name>K9ZBW4_ANACC</name>
<dbReference type="HOGENOM" id="CLU_033863_21_2_3"/>
<dbReference type="InterPro" id="IPR051258">
    <property type="entry name" value="Diverse_Substrate_Transporter"/>
</dbReference>
<protein>
    <recommendedName>
        <fullName evidence="8">EamA domain-containing protein</fullName>
    </recommendedName>
</protein>
<comment type="subcellular location">
    <subcellularLocation>
        <location evidence="1">Cell membrane</location>
        <topology evidence="1">Multi-pass membrane protein</topology>
    </subcellularLocation>
</comment>
<evidence type="ECO:0000313" key="10">
    <source>
        <dbReference type="Proteomes" id="UP000010474"/>
    </source>
</evidence>
<dbReference type="AlphaFoldDB" id="K9ZBW4"/>
<dbReference type="GO" id="GO:0005886">
    <property type="term" value="C:plasma membrane"/>
    <property type="evidence" value="ECO:0007669"/>
    <property type="project" value="UniProtKB-SubCell"/>
</dbReference>
<sequence length="310" mass="33908">MILFFSNIFSQWVTAAVRLKIFTQKLTQNHLRIQGIILFVIINIIWGTTFPLIEKTVGSLSPSVLIATRFCVAALLFSGNLRGLNKLILRDGLLLGLVFFAYLAIETIALESIHANRAAFIVSLSAILVPLLGSFFGRRLPGKTFFSAGLAVIGIGVMFWGGGVLGIGDLLMLGDAVLYAVYTLILEQIAPRHPSLSLTSIQLFVIAILGALWSNTSLIDEMNIINENWGVIFYLGLVATAIVIWLQTVAQQWIRSEEAALLYTLEPIFSAIFSFLILGEQLGLSGFIGATFVLSAIVFSQKPQDLQLDT</sequence>
<evidence type="ECO:0000256" key="6">
    <source>
        <dbReference type="ARBA" id="ARBA00023136"/>
    </source>
</evidence>
<dbReference type="InterPro" id="IPR037185">
    <property type="entry name" value="EmrE-like"/>
</dbReference>
<organism evidence="9 10">
    <name type="scientific">Anabaena cylindrica (strain ATCC 27899 / PCC 7122)</name>
    <dbReference type="NCBI Taxonomy" id="272123"/>
    <lineage>
        <taxon>Bacteria</taxon>
        <taxon>Bacillati</taxon>
        <taxon>Cyanobacteriota</taxon>
        <taxon>Cyanophyceae</taxon>
        <taxon>Nostocales</taxon>
        <taxon>Nostocaceae</taxon>
        <taxon>Anabaena</taxon>
    </lineage>
</organism>
<dbReference type="Pfam" id="PF00892">
    <property type="entry name" value="EamA"/>
    <property type="match status" value="2"/>
</dbReference>
<feature type="transmembrane region" description="Helical" evidence="7">
    <location>
        <begin position="198"/>
        <end position="219"/>
    </location>
</feature>
<keyword evidence="10" id="KW-1185">Reference proteome</keyword>
<accession>K9ZBW4</accession>
<feature type="domain" description="EamA" evidence="8">
    <location>
        <begin position="35"/>
        <end position="159"/>
    </location>
</feature>
<dbReference type="KEGG" id="acy:Anacy_0606"/>
<dbReference type="eggNOG" id="COG0697">
    <property type="taxonomic scope" value="Bacteria"/>
</dbReference>
<reference evidence="10" key="1">
    <citation type="journal article" date="2013" name="Proc. Natl. Acad. Sci. U.S.A.">
        <title>Improving the coverage of the cyanobacterial phylum using diversity-driven genome sequencing.</title>
        <authorList>
            <person name="Shih P.M."/>
            <person name="Wu D."/>
            <person name="Latifi A."/>
            <person name="Axen S.D."/>
            <person name="Fewer D.P."/>
            <person name="Talla E."/>
            <person name="Calteau A."/>
            <person name="Cai F."/>
            <person name="Tandeau de Marsac N."/>
            <person name="Rippka R."/>
            <person name="Herdman M."/>
            <person name="Sivonen K."/>
            <person name="Coursin T."/>
            <person name="Laurent T."/>
            <person name="Goodwin L."/>
            <person name="Nolan M."/>
            <person name="Davenport K.W."/>
            <person name="Han C.S."/>
            <person name="Rubin E.M."/>
            <person name="Eisen J.A."/>
            <person name="Woyke T."/>
            <person name="Gugger M."/>
            <person name="Kerfeld C.A."/>
        </authorList>
    </citation>
    <scope>NUCLEOTIDE SEQUENCE [LARGE SCALE GENOMIC DNA]</scope>
    <source>
        <strain evidence="10">ATCC 27899 / PCC 7122</strain>
    </source>
</reference>
<evidence type="ECO:0000256" key="1">
    <source>
        <dbReference type="ARBA" id="ARBA00004651"/>
    </source>
</evidence>
<dbReference type="Proteomes" id="UP000010474">
    <property type="component" value="Chromosome"/>
</dbReference>
<feature type="transmembrane region" description="Helical" evidence="7">
    <location>
        <begin position="59"/>
        <end position="81"/>
    </location>
</feature>
<evidence type="ECO:0000256" key="7">
    <source>
        <dbReference type="SAM" id="Phobius"/>
    </source>
</evidence>
<feature type="transmembrane region" description="Helical" evidence="7">
    <location>
        <begin position="260"/>
        <end position="278"/>
    </location>
</feature>
<evidence type="ECO:0000313" key="9">
    <source>
        <dbReference type="EMBL" id="AFZ56199.1"/>
    </source>
</evidence>
<proteinExistence type="inferred from homology"/>
<keyword evidence="4 7" id="KW-0812">Transmembrane</keyword>
<feature type="domain" description="EamA" evidence="8">
    <location>
        <begin position="167"/>
        <end position="299"/>
    </location>
</feature>
<dbReference type="PANTHER" id="PTHR42920:SF5">
    <property type="entry name" value="EAMA DOMAIN-CONTAINING PROTEIN"/>
    <property type="match status" value="1"/>
</dbReference>
<keyword evidence="6 7" id="KW-0472">Membrane</keyword>
<dbReference type="SUPFAM" id="SSF103481">
    <property type="entry name" value="Multidrug resistance efflux transporter EmrE"/>
    <property type="match status" value="2"/>
</dbReference>
<dbReference type="PATRIC" id="fig|272123.3.peg.663"/>
<evidence type="ECO:0000256" key="2">
    <source>
        <dbReference type="ARBA" id="ARBA00007362"/>
    </source>
</evidence>